<dbReference type="EMBL" id="BAAABW010000008">
    <property type="protein sequence ID" value="GAA0338750.1"/>
    <property type="molecule type" value="Genomic_DNA"/>
</dbReference>
<organism evidence="1 2">
    <name type="scientific">Streptomyces blastmyceticus</name>
    <dbReference type="NCBI Taxonomy" id="68180"/>
    <lineage>
        <taxon>Bacteria</taxon>
        <taxon>Bacillati</taxon>
        <taxon>Actinomycetota</taxon>
        <taxon>Actinomycetes</taxon>
        <taxon>Kitasatosporales</taxon>
        <taxon>Streptomycetaceae</taxon>
        <taxon>Streptomyces</taxon>
    </lineage>
</organism>
<protein>
    <recommendedName>
        <fullName evidence="3">Molecular chaperone DnaJ</fullName>
    </recommendedName>
</protein>
<comment type="caution">
    <text evidence="1">The sequence shown here is derived from an EMBL/GenBank/DDBJ whole genome shotgun (WGS) entry which is preliminary data.</text>
</comment>
<evidence type="ECO:0008006" key="3">
    <source>
        <dbReference type="Google" id="ProtNLM"/>
    </source>
</evidence>
<proteinExistence type="predicted"/>
<dbReference type="Proteomes" id="UP001500063">
    <property type="component" value="Unassembled WGS sequence"/>
</dbReference>
<evidence type="ECO:0000313" key="1">
    <source>
        <dbReference type="EMBL" id="GAA0338750.1"/>
    </source>
</evidence>
<gene>
    <name evidence="1" type="ORF">GCM10010319_13410</name>
</gene>
<keyword evidence="2" id="KW-1185">Reference proteome</keyword>
<accession>A0ABP3G875</accession>
<reference evidence="2" key="1">
    <citation type="journal article" date="2019" name="Int. J. Syst. Evol. Microbiol.">
        <title>The Global Catalogue of Microorganisms (GCM) 10K type strain sequencing project: providing services to taxonomists for standard genome sequencing and annotation.</title>
        <authorList>
            <consortium name="The Broad Institute Genomics Platform"/>
            <consortium name="The Broad Institute Genome Sequencing Center for Infectious Disease"/>
            <person name="Wu L."/>
            <person name="Ma J."/>
        </authorList>
    </citation>
    <scope>NUCLEOTIDE SEQUENCE [LARGE SCALE GENOMIC DNA]</scope>
    <source>
        <strain evidence="2">JCM 4565</strain>
    </source>
</reference>
<name>A0ABP3G875_9ACTN</name>
<evidence type="ECO:0000313" key="2">
    <source>
        <dbReference type="Proteomes" id="UP001500063"/>
    </source>
</evidence>
<sequence length="79" mass="8572">MSEECCPGPHHFCKGCRGSGYYQALTLYVSQSCQAGEMSAAHTCTACKGRGFFCRRFPPCEDEHEDDTPAIGPDVVPPV</sequence>